<evidence type="ECO:0000313" key="1">
    <source>
        <dbReference type="EMBL" id="UPM42507.1"/>
    </source>
</evidence>
<name>A0A8U0A3F1_9EURY</name>
<dbReference type="AlphaFoldDB" id="A0A8U0A3F1"/>
<dbReference type="KEGG" id="haad:MW046_11150"/>
<gene>
    <name evidence="1" type="ORF">MW046_11150</name>
</gene>
<dbReference type="EMBL" id="CP096019">
    <property type="protein sequence ID" value="UPM42507.1"/>
    <property type="molecule type" value="Genomic_DNA"/>
</dbReference>
<dbReference type="Proteomes" id="UP000831768">
    <property type="component" value="Chromosome"/>
</dbReference>
<sequence>MYHRHDAESYQEIDRWERGVGWIAHPEEDGVRASHAIVGNDGDVWVIDPLDAPGVDELLGELGAVAGVAVLSNYHARDAGVVAARHDVPVYLPQWMDRVAERVDAPIERYAQTLGSSGFVVHRCSPLPGWQEGIAYRQSDRTLYAPDVLGTGTDWTVGRERIALFLLARLFPPTVLEQFAPERVLVGHGVGVFEDASVALEDALTGARRRFLTALRSSGIKQLRALVGAWRRSNPMV</sequence>
<dbReference type="GeneID" id="71928611"/>
<keyword evidence="2" id="KW-1185">Reference proteome</keyword>
<organism evidence="1 2">
    <name type="scientific">Halocatena salina</name>
    <dbReference type="NCBI Taxonomy" id="2934340"/>
    <lineage>
        <taxon>Archaea</taxon>
        <taxon>Methanobacteriati</taxon>
        <taxon>Methanobacteriota</taxon>
        <taxon>Stenosarchaea group</taxon>
        <taxon>Halobacteria</taxon>
        <taxon>Halobacteriales</taxon>
        <taxon>Natronomonadaceae</taxon>
        <taxon>Halocatena</taxon>
    </lineage>
</organism>
<proteinExistence type="predicted"/>
<evidence type="ECO:0000313" key="2">
    <source>
        <dbReference type="Proteomes" id="UP000831768"/>
    </source>
</evidence>
<dbReference type="InterPro" id="IPR036866">
    <property type="entry name" value="RibonucZ/Hydroxyglut_hydro"/>
</dbReference>
<protein>
    <submittedName>
        <fullName evidence="1">Uncharacterized protein</fullName>
    </submittedName>
</protein>
<dbReference type="SUPFAM" id="SSF56281">
    <property type="entry name" value="Metallo-hydrolase/oxidoreductase"/>
    <property type="match status" value="1"/>
</dbReference>
<reference evidence="1" key="1">
    <citation type="submission" date="2022-04" db="EMBL/GenBank/DDBJ databases">
        <title>Halocatena sp. nov., isolated from a salt lake.</title>
        <authorList>
            <person name="Cui H.-L."/>
        </authorList>
    </citation>
    <scope>NUCLEOTIDE SEQUENCE</scope>
    <source>
        <strain evidence="1">AD-1</strain>
    </source>
</reference>
<accession>A0A8U0A3F1</accession>
<dbReference type="RefSeq" id="WP_247993178.1">
    <property type="nucleotide sequence ID" value="NZ_CP096019.1"/>
</dbReference>